<dbReference type="STRING" id="471853.Bcav_0484"/>
<keyword evidence="1" id="KW-0812">Transmembrane</keyword>
<sequence>MSTITASERAAAARRREAFMTRQVALGCLRSTWVVFAGFWVVMVIVLAVLTVVQARTNALDEPVFAFLGSSRFFLFVMGIILPLALLAPHVVGSGGTRRSIVRGHYALALASGVTFGLLAVLLTLAETRIRTMNDWPLVTISSSGLADSSEPWLMWFAESAYNVLYYLVGCTVGTAYYRWGGWRGTAALPLALIPAAVAELALQNEWYGEWYGQSIAAALGIGTPSAPVAVLGSLLAIALAGWLLHVVVRDIPIRGFTPS</sequence>
<dbReference type="KEGG" id="bcv:Bcav_0484"/>
<dbReference type="RefSeq" id="WP_012725527.1">
    <property type="nucleotide sequence ID" value="NC_012669.1"/>
</dbReference>
<feature type="transmembrane region" description="Helical" evidence="1">
    <location>
        <begin position="187"/>
        <end position="204"/>
    </location>
</feature>
<evidence type="ECO:0000313" key="3">
    <source>
        <dbReference type="Proteomes" id="UP000007962"/>
    </source>
</evidence>
<dbReference type="EMBL" id="CP001618">
    <property type="protein sequence ID" value="ACQ78747.1"/>
    <property type="molecule type" value="Genomic_DNA"/>
</dbReference>
<feature type="transmembrane region" description="Helical" evidence="1">
    <location>
        <begin position="160"/>
        <end position="180"/>
    </location>
</feature>
<dbReference type="Proteomes" id="UP000007962">
    <property type="component" value="Chromosome"/>
</dbReference>
<protein>
    <submittedName>
        <fullName evidence="2">Uncharacterized protein</fullName>
    </submittedName>
</protein>
<keyword evidence="1" id="KW-0472">Membrane</keyword>
<keyword evidence="3" id="KW-1185">Reference proteome</keyword>
<proteinExistence type="predicted"/>
<gene>
    <name evidence="2" type="ordered locus">Bcav_0484</name>
</gene>
<dbReference type="eggNOG" id="ENOG50333IK">
    <property type="taxonomic scope" value="Bacteria"/>
</dbReference>
<feature type="transmembrane region" description="Helical" evidence="1">
    <location>
        <begin position="216"/>
        <end position="245"/>
    </location>
</feature>
<feature type="transmembrane region" description="Helical" evidence="1">
    <location>
        <begin position="24"/>
        <end position="53"/>
    </location>
</feature>
<feature type="transmembrane region" description="Helical" evidence="1">
    <location>
        <begin position="105"/>
        <end position="126"/>
    </location>
</feature>
<name>C5BX72_BEUC1</name>
<dbReference type="HOGENOM" id="CLU_1068183_0_0_11"/>
<evidence type="ECO:0000256" key="1">
    <source>
        <dbReference type="SAM" id="Phobius"/>
    </source>
</evidence>
<organism evidence="2 3">
    <name type="scientific">Beutenbergia cavernae (strain ATCC BAA-8 / DSM 12333 / CCUG 43141 / JCM 11478 / NBRC 16432 / NCIMB 13614 / HKI 0122)</name>
    <dbReference type="NCBI Taxonomy" id="471853"/>
    <lineage>
        <taxon>Bacteria</taxon>
        <taxon>Bacillati</taxon>
        <taxon>Actinomycetota</taxon>
        <taxon>Actinomycetes</taxon>
        <taxon>Micrococcales</taxon>
        <taxon>Beutenbergiaceae</taxon>
        <taxon>Beutenbergia</taxon>
    </lineage>
</organism>
<evidence type="ECO:0000313" key="2">
    <source>
        <dbReference type="EMBL" id="ACQ78747.1"/>
    </source>
</evidence>
<accession>C5BX72</accession>
<dbReference type="AlphaFoldDB" id="C5BX72"/>
<feature type="transmembrane region" description="Helical" evidence="1">
    <location>
        <begin position="73"/>
        <end position="93"/>
    </location>
</feature>
<reference evidence="2 3" key="1">
    <citation type="journal article" date="2009" name="Stand. Genomic Sci.">
        <title>Complete genome sequence of Beutenbergia cavernae type strain (HKI 0122).</title>
        <authorList>
            <person name="Land M."/>
            <person name="Pukall R."/>
            <person name="Abt B."/>
            <person name="Goker M."/>
            <person name="Rohde M."/>
            <person name="Glavina Del Rio T."/>
            <person name="Tice H."/>
            <person name="Copeland A."/>
            <person name="Cheng J.F."/>
            <person name="Lucas S."/>
            <person name="Chen F."/>
            <person name="Nolan M."/>
            <person name="Bruce D."/>
            <person name="Goodwin L."/>
            <person name="Pitluck S."/>
            <person name="Ivanova N."/>
            <person name="Mavromatis K."/>
            <person name="Ovchinnikova G."/>
            <person name="Pati A."/>
            <person name="Chen A."/>
            <person name="Palaniappan K."/>
            <person name="Hauser L."/>
            <person name="Chang Y.J."/>
            <person name="Jefferies C.C."/>
            <person name="Saunders E."/>
            <person name="Brettin T."/>
            <person name="Detter J.C."/>
            <person name="Han C."/>
            <person name="Chain P."/>
            <person name="Bristow J."/>
            <person name="Eisen J.A."/>
            <person name="Markowitz V."/>
            <person name="Hugenholtz P."/>
            <person name="Kyrpides N.C."/>
            <person name="Klenk H.P."/>
            <person name="Lapidus A."/>
        </authorList>
    </citation>
    <scope>NUCLEOTIDE SEQUENCE [LARGE SCALE GENOMIC DNA]</scope>
    <source>
        <strain evidence="3">ATCC BAA-8 / DSM 12333 / NBRC 16432</strain>
    </source>
</reference>
<keyword evidence="1" id="KW-1133">Transmembrane helix</keyword>